<organism evidence="2 3">
    <name type="scientific">Dispira parvispora</name>
    <dbReference type="NCBI Taxonomy" id="1520584"/>
    <lineage>
        <taxon>Eukaryota</taxon>
        <taxon>Fungi</taxon>
        <taxon>Fungi incertae sedis</taxon>
        <taxon>Zoopagomycota</taxon>
        <taxon>Kickxellomycotina</taxon>
        <taxon>Dimargaritomycetes</taxon>
        <taxon>Dimargaritales</taxon>
        <taxon>Dimargaritaceae</taxon>
        <taxon>Dispira</taxon>
    </lineage>
</organism>
<gene>
    <name evidence="2" type="ORF">IWQ62_003911</name>
</gene>
<keyword evidence="3" id="KW-1185">Reference proteome</keyword>
<name>A0A9W8E644_9FUNG</name>
<feature type="region of interest" description="Disordered" evidence="1">
    <location>
        <begin position="22"/>
        <end position="104"/>
    </location>
</feature>
<dbReference type="AlphaFoldDB" id="A0A9W8E644"/>
<dbReference type="Proteomes" id="UP001150925">
    <property type="component" value="Unassembled WGS sequence"/>
</dbReference>
<dbReference type="EMBL" id="JANBPY010001159">
    <property type="protein sequence ID" value="KAJ1961317.1"/>
    <property type="molecule type" value="Genomic_DNA"/>
</dbReference>
<sequence>MDLSSQRLLARKPSTVTLWDFTLEGSSQPCPSPAIDERSDSNDDESPGNSETPSRLRRRTYPSKALRVLGITPDQVAQENLHRHSPPVTHSHHQSASQPKGEDNISLLEGLGLFSPSNTPPFPMRPSQDSAIHVATVPVGLDDYPISGTLTNGDANDQFEPRKSVRHSHFWDQPVASDIRWYRKHG</sequence>
<reference evidence="2" key="1">
    <citation type="submission" date="2022-07" db="EMBL/GenBank/DDBJ databases">
        <title>Phylogenomic reconstructions and comparative analyses of Kickxellomycotina fungi.</title>
        <authorList>
            <person name="Reynolds N.K."/>
            <person name="Stajich J.E."/>
            <person name="Barry K."/>
            <person name="Grigoriev I.V."/>
            <person name="Crous P."/>
            <person name="Smith M.E."/>
        </authorList>
    </citation>
    <scope>NUCLEOTIDE SEQUENCE</scope>
    <source>
        <strain evidence="2">RSA 1196</strain>
    </source>
</reference>
<evidence type="ECO:0000313" key="2">
    <source>
        <dbReference type="EMBL" id="KAJ1961317.1"/>
    </source>
</evidence>
<proteinExistence type="predicted"/>
<feature type="non-terminal residue" evidence="2">
    <location>
        <position position="186"/>
    </location>
</feature>
<evidence type="ECO:0000313" key="3">
    <source>
        <dbReference type="Proteomes" id="UP001150925"/>
    </source>
</evidence>
<feature type="region of interest" description="Disordered" evidence="1">
    <location>
        <begin position="148"/>
        <end position="167"/>
    </location>
</feature>
<accession>A0A9W8E644</accession>
<evidence type="ECO:0000256" key="1">
    <source>
        <dbReference type="SAM" id="MobiDB-lite"/>
    </source>
</evidence>
<protein>
    <submittedName>
        <fullName evidence="2">Uncharacterized protein</fullName>
    </submittedName>
</protein>
<comment type="caution">
    <text evidence="2">The sequence shown here is derived from an EMBL/GenBank/DDBJ whole genome shotgun (WGS) entry which is preliminary data.</text>
</comment>